<organism evidence="3 4">
    <name type="scientific">Solibacillus kalamii</name>
    <dbReference type="NCBI Taxonomy" id="1748298"/>
    <lineage>
        <taxon>Bacteria</taxon>
        <taxon>Bacillati</taxon>
        <taxon>Bacillota</taxon>
        <taxon>Bacilli</taxon>
        <taxon>Bacillales</taxon>
        <taxon>Caryophanaceae</taxon>
        <taxon>Solibacillus</taxon>
    </lineage>
</organism>
<dbReference type="RefSeq" id="WP_087615419.1">
    <property type="nucleotide sequence ID" value="NZ_JAFBEY010000002.1"/>
</dbReference>
<dbReference type="Proteomes" id="UP000196594">
    <property type="component" value="Unassembled WGS sequence"/>
</dbReference>
<name>A0ABX3ZLK1_9BACL</name>
<protein>
    <submittedName>
        <fullName evidence="3">DNA protecting protein DprA</fullName>
    </submittedName>
</protein>
<feature type="domain" description="Smf/DprA SLOG" evidence="2">
    <location>
        <begin position="82"/>
        <end position="290"/>
    </location>
</feature>
<evidence type="ECO:0000313" key="4">
    <source>
        <dbReference type="Proteomes" id="UP000196594"/>
    </source>
</evidence>
<dbReference type="InterPro" id="IPR003488">
    <property type="entry name" value="DprA"/>
</dbReference>
<gene>
    <name evidence="3" type="ORF">CBM15_01100</name>
</gene>
<comment type="similarity">
    <text evidence="1">Belongs to the DprA/Smf family.</text>
</comment>
<reference evidence="3 4" key="1">
    <citation type="journal article" date="2017" name="Int. J. Syst. Evol. Microbiol.">
        <title>Solibacillus kalamii sp. nov., isolated from a high-efficiency particulate arrestance filter system used in the International Space Station.</title>
        <authorList>
            <person name="Checinska Sielaff A."/>
            <person name="Kumar R.M."/>
            <person name="Pal D."/>
            <person name="Mayilraj S."/>
            <person name="Venkateswaran K."/>
        </authorList>
    </citation>
    <scope>NUCLEOTIDE SEQUENCE [LARGE SCALE GENOMIC DNA]</scope>
    <source>
        <strain evidence="3 4">ISSFR-015</strain>
    </source>
</reference>
<dbReference type="Gene3D" id="3.40.50.450">
    <property type="match status" value="1"/>
</dbReference>
<dbReference type="PANTHER" id="PTHR43022:SF1">
    <property type="entry name" value="PROTEIN SMF"/>
    <property type="match status" value="1"/>
</dbReference>
<proteinExistence type="inferred from homology"/>
<dbReference type="Pfam" id="PF02481">
    <property type="entry name" value="DNA_processg_A"/>
    <property type="match status" value="1"/>
</dbReference>
<dbReference type="SUPFAM" id="SSF102405">
    <property type="entry name" value="MCP/YpsA-like"/>
    <property type="match status" value="1"/>
</dbReference>
<evidence type="ECO:0000313" key="3">
    <source>
        <dbReference type="EMBL" id="OUZ40487.1"/>
    </source>
</evidence>
<evidence type="ECO:0000259" key="2">
    <source>
        <dbReference type="Pfam" id="PF02481"/>
    </source>
</evidence>
<keyword evidence="4" id="KW-1185">Reference proteome</keyword>
<evidence type="ECO:0000256" key="1">
    <source>
        <dbReference type="ARBA" id="ARBA00006525"/>
    </source>
</evidence>
<dbReference type="EMBL" id="NHNT01000001">
    <property type="protein sequence ID" value="OUZ40487.1"/>
    <property type="molecule type" value="Genomic_DNA"/>
</dbReference>
<sequence>MTNPANEQLLKLHYILPLSWEKVRNLMEITDDFDEILHISPKFLASQLNIREEKAAQLIKHYKEVIQRSMAIYYDQHNITPIPYTDPLYPERLKQLYDAPAVVYAKGDVQLLNRPKMMAVIGSRAATSYSENVLKSILPPLIREQYVIVSGLARGADRLAHEATIRYGGKTIGVLGHGLFHSYPPQNKELNAYMASEHLLITEYPPYVGVQKWHFPARNRIISGLCEALVVTEAALKSGTLITSELALEQGKDVFAVPGNIFSEQSRGTNKLIKEGAIPVWDGFQILEEIQLFSNSR</sequence>
<dbReference type="NCBIfam" id="TIGR00732">
    <property type="entry name" value="dprA"/>
    <property type="match status" value="1"/>
</dbReference>
<dbReference type="InterPro" id="IPR057666">
    <property type="entry name" value="DrpA_SLOG"/>
</dbReference>
<accession>A0ABX3ZLK1</accession>
<comment type="caution">
    <text evidence="3">The sequence shown here is derived from an EMBL/GenBank/DDBJ whole genome shotgun (WGS) entry which is preliminary data.</text>
</comment>
<dbReference type="PANTHER" id="PTHR43022">
    <property type="entry name" value="PROTEIN SMF"/>
    <property type="match status" value="1"/>
</dbReference>